<dbReference type="AlphaFoldDB" id="A0A2A9P0R9"/>
<dbReference type="InterPro" id="IPR028267">
    <property type="entry name" value="Pianissimo_N"/>
</dbReference>
<dbReference type="SMART" id="SM01308">
    <property type="entry name" value="RICTOR_N"/>
    <property type="match status" value="1"/>
</dbReference>
<evidence type="ECO:0000313" key="7">
    <source>
        <dbReference type="Proteomes" id="UP000242287"/>
    </source>
</evidence>
<comment type="similarity">
    <text evidence="1">Belongs to the RICTOR family.</text>
</comment>
<reference evidence="6 7" key="1">
    <citation type="submission" date="2014-02" db="EMBL/GenBank/DDBJ databases">
        <title>Transposable element dynamics among asymbiotic and ectomycorrhizal Amanita fungi.</title>
        <authorList>
            <consortium name="DOE Joint Genome Institute"/>
            <person name="Hess J."/>
            <person name="Skrede I."/>
            <person name="Wolfe B."/>
            <person name="LaButti K."/>
            <person name="Ohm R.A."/>
            <person name="Grigoriev I.V."/>
            <person name="Pringle A."/>
        </authorList>
    </citation>
    <scope>NUCLEOTIDE SEQUENCE [LARGE SCALE GENOMIC DNA]</scope>
    <source>
        <strain evidence="6 7">SKay4041</strain>
    </source>
</reference>
<accession>A0A2A9P0R9</accession>
<dbReference type="InterPro" id="IPR029451">
    <property type="entry name" value="RICTOR_M"/>
</dbReference>
<dbReference type="SMART" id="SM01307">
    <property type="entry name" value="RICTOR_M"/>
    <property type="match status" value="1"/>
</dbReference>
<evidence type="ECO:0000256" key="1">
    <source>
        <dbReference type="ARBA" id="ARBA00008878"/>
    </source>
</evidence>
<dbReference type="Proteomes" id="UP000242287">
    <property type="component" value="Unassembled WGS sequence"/>
</dbReference>
<proteinExistence type="inferred from homology"/>
<sequence>MEGAENLLNMQLAGSLRIKVESELELAKSKIEAITKRIGLESSRLKSERMNGVDKSSDDFRTALNNASEHLNKLESLKRQASAAPPSSASSSSSAISMQSAPQVELDQNRIEFMSKLTDVLRRNLRVRYELNILDVLNAVTPCLSDSCSKLCRASAYRLIRHSLVDVDSVRSMDQALDWYLVKTLGRDVQHGVEKEQAIKLIRAIMEIGTIRPDTIAPGTTRIVPLSEPVMRSLVAIVEQLDEPFRPICIQTLAEILLIDIDLVVRTGGMRYLLHVLGEGPVELSLMLASVFLHIADSPRSRVYMRVGMDLELALSAITDAYGKGSDHADRMRGCAKVVQLMLRTWSGLMYFCLDDMRAIRSIVETLQIPSLNNREIILDMFFDLFNIKAPDWHQTFISGRRLTMYRRPGNHDRPQEPDISDRFHQAPKLTDQYLALLVLVLTKAGLREALTSMLEETTTGSNLSRKATLLLAELLQMANKTLPLSIAAEIQTIPEVFNMATNYDDAEHRIVGSSTMSAIDSLNRNKTRLEPSTTKSIRPRANSVEDAVRRGQRQVEKVKLKMSLQMDDRTFQATILETQVMITKDYTKWNFDTLLEIIEGPLLNHKRMEEAIRVSRFIRRLMTFFHPFNHRFSDIQRSQANIKWVRLGCSLLNTLMKSPEGVRYLSTEDQFLAQIVKGFAQLDPFNGTPDSDPIFSKKRVSDTLTYGYLEMLGTLSKYQEGIELLEKFKVFTVFYHLSELRSREDLIKGIIENLDYSNDGHSRIVLSKALTSSYKHIRLYATRHLGVLIQNAASANAWTLRLLLTQLYDPAPEVYEMAVHFLEEACEDKDVLQMVVEMQPTMDHLGEVGHPLLLKFMSAPIGFRYLYDAGYIDREIEMWFTERNLYYVVQVEIFLARVFQGAILLEEEEELLGSEGTVPPHFYGEMSKTEFGCQVLQEKGHFSEFSQFIRQHGHESADSEIIMKLKSILWAVGSVGATEGGLRFLEEEDMIPAILDIAENSSIPSLRGTCFFVLGLISSTYQGAEILAEYEWEATLSPLGLPIGLCVPLNLEKFMTIPTWNERAPEVPRVPLKPPMPGAEAEVMTAIQNLGNSVIANAASRTLTRFKSRPEYRSVFSSPVAFFRALHIISTQRLRLPVRRYIIDLFNVEMNQETVATLRDCAQSLIASPSQKGARLDETRPNVLEKIGEAHSESEDEDEYDPKKPHAVANGVMPTLTLQPIHKYVGFLP</sequence>
<dbReference type="SMART" id="SM01303">
    <property type="entry name" value="RasGEF_N_2"/>
    <property type="match status" value="1"/>
</dbReference>
<feature type="domain" description="Rapamycin-insensitive companion of mTOR" evidence="5">
    <location>
        <begin position="963"/>
        <end position="1035"/>
    </location>
</feature>
<evidence type="ECO:0008006" key="8">
    <source>
        <dbReference type="Google" id="ProtNLM"/>
    </source>
</evidence>
<gene>
    <name evidence="6" type="ORF">AMATHDRAFT_53909</name>
</gene>
<dbReference type="GO" id="GO:0038203">
    <property type="term" value="P:TORC2 signaling"/>
    <property type="evidence" value="ECO:0007669"/>
    <property type="project" value="TreeGrafter"/>
</dbReference>
<dbReference type="InterPro" id="IPR028268">
    <property type="entry name" value="Pianissimo_fam"/>
</dbReference>
<dbReference type="InterPro" id="IPR029453">
    <property type="entry name" value="Rictor_IV"/>
</dbReference>
<dbReference type="PANTHER" id="PTHR13298">
    <property type="entry name" value="CYTOSOLIC REGULATOR PIANISSIMO"/>
    <property type="match status" value="1"/>
</dbReference>
<organism evidence="6 7">
    <name type="scientific">Amanita thiersii Skay4041</name>
    <dbReference type="NCBI Taxonomy" id="703135"/>
    <lineage>
        <taxon>Eukaryota</taxon>
        <taxon>Fungi</taxon>
        <taxon>Dikarya</taxon>
        <taxon>Basidiomycota</taxon>
        <taxon>Agaricomycotina</taxon>
        <taxon>Agaricomycetes</taxon>
        <taxon>Agaricomycetidae</taxon>
        <taxon>Agaricales</taxon>
        <taxon>Pluteineae</taxon>
        <taxon>Amanitaceae</taxon>
        <taxon>Amanita</taxon>
    </lineage>
</organism>
<feature type="domain" description="Rapamycin-insensitive companion of mTOR N-terminal" evidence="4">
    <location>
        <begin position="111"/>
        <end position="484"/>
    </location>
</feature>
<evidence type="ECO:0000259" key="5">
    <source>
        <dbReference type="SMART" id="SM01310"/>
    </source>
</evidence>
<dbReference type="Pfam" id="PF14666">
    <property type="entry name" value="RICTOR_M"/>
    <property type="match status" value="1"/>
</dbReference>
<feature type="region of interest" description="Disordered" evidence="2">
    <location>
        <begin position="77"/>
        <end position="101"/>
    </location>
</feature>
<dbReference type="Pfam" id="PF14668">
    <property type="entry name" value="RICTOR_V"/>
    <property type="match status" value="1"/>
</dbReference>
<protein>
    <recommendedName>
        <fullName evidence="8">REM-1 domain-containing protein</fullName>
    </recommendedName>
</protein>
<feature type="compositionally biased region" description="Low complexity" evidence="2">
    <location>
        <begin position="80"/>
        <end position="101"/>
    </location>
</feature>
<dbReference type="InterPro" id="IPR016024">
    <property type="entry name" value="ARM-type_fold"/>
</dbReference>
<evidence type="ECO:0000259" key="3">
    <source>
        <dbReference type="SMART" id="SM01307"/>
    </source>
</evidence>
<dbReference type="SMART" id="SM01310">
    <property type="entry name" value="RICTOR_V"/>
    <property type="match status" value="1"/>
</dbReference>
<keyword evidence="7" id="KW-1185">Reference proteome</keyword>
<dbReference type="Pfam" id="PF14663">
    <property type="entry name" value="RasGEF_N_2"/>
    <property type="match status" value="1"/>
</dbReference>
<feature type="domain" description="Rapamycin-insensitive companion of mTOR middle" evidence="3">
    <location>
        <begin position="567"/>
        <end position="792"/>
    </location>
</feature>
<dbReference type="EMBL" id="KZ301971">
    <property type="protein sequence ID" value="PFH54093.1"/>
    <property type="molecule type" value="Genomic_DNA"/>
</dbReference>
<evidence type="ECO:0000259" key="4">
    <source>
        <dbReference type="SMART" id="SM01308"/>
    </source>
</evidence>
<dbReference type="PANTHER" id="PTHR13298:SF11">
    <property type="entry name" value="RAPAMYCIN-INSENSITIVE COMPANION OF MTOR"/>
    <property type="match status" value="1"/>
</dbReference>
<evidence type="ECO:0000256" key="2">
    <source>
        <dbReference type="SAM" id="MobiDB-lite"/>
    </source>
</evidence>
<name>A0A2A9P0R9_9AGAR</name>
<dbReference type="InterPro" id="IPR029452">
    <property type="entry name" value="RICTOR_V"/>
</dbReference>
<dbReference type="Pfam" id="PF14664">
    <property type="entry name" value="RICTOR_N"/>
    <property type="match status" value="1"/>
</dbReference>
<dbReference type="STRING" id="703135.A0A2A9P0R9"/>
<dbReference type="OrthoDB" id="271111at2759"/>
<dbReference type="SUPFAM" id="SSF48371">
    <property type="entry name" value="ARM repeat"/>
    <property type="match status" value="1"/>
</dbReference>
<evidence type="ECO:0000313" key="6">
    <source>
        <dbReference type="EMBL" id="PFH54093.1"/>
    </source>
</evidence>
<dbReference type="GO" id="GO:0031932">
    <property type="term" value="C:TORC2 complex"/>
    <property type="evidence" value="ECO:0007669"/>
    <property type="project" value="InterPro"/>
</dbReference>